<dbReference type="STRING" id="996801.BW723_15345"/>
<dbReference type="EMBL" id="LSFL01000009">
    <property type="protein sequence ID" value="OBY67073.1"/>
    <property type="molecule type" value="Genomic_DNA"/>
</dbReference>
<dbReference type="Proteomes" id="UP000092612">
    <property type="component" value="Unassembled WGS sequence"/>
</dbReference>
<evidence type="ECO:0000313" key="2">
    <source>
        <dbReference type="Proteomes" id="UP000092612"/>
    </source>
</evidence>
<evidence type="ECO:0000313" key="1">
    <source>
        <dbReference type="EMBL" id="OBY67073.1"/>
    </source>
</evidence>
<reference evidence="2" key="1">
    <citation type="submission" date="2016-02" db="EMBL/GenBank/DDBJ databases">
        <title>Paenibacillus sp. LPB0068, isolated from Crassostrea gigas.</title>
        <authorList>
            <person name="Shin S.-K."/>
            <person name="Yi H."/>
        </authorList>
    </citation>
    <scope>NUCLEOTIDE SEQUENCE [LARGE SCALE GENOMIC DNA]</scope>
    <source>
        <strain evidence="2">KCTC 23969</strain>
    </source>
</reference>
<organism evidence="1 2">
    <name type="scientific">Polaribacter reichenbachii</name>
    <dbReference type="NCBI Taxonomy" id="996801"/>
    <lineage>
        <taxon>Bacteria</taxon>
        <taxon>Pseudomonadati</taxon>
        <taxon>Bacteroidota</taxon>
        <taxon>Flavobacteriia</taxon>
        <taxon>Flavobacteriales</taxon>
        <taxon>Flavobacteriaceae</taxon>
    </lineage>
</organism>
<protein>
    <submittedName>
        <fullName evidence="1">Uncharacterized protein</fullName>
    </submittedName>
</protein>
<sequence length="59" mass="6705">MKNILIIVVLLSQTVLNINCYGKLSDKQLEEITSDINKDMVTTKTTSFPISNLFLNIKF</sequence>
<gene>
    <name evidence="1" type="ORF">LPB301_04445</name>
</gene>
<accession>A0A1B8U5E5</accession>
<comment type="caution">
    <text evidence="1">The sequence shown here is derived from an EMBL/GenBank/DDBJ whole genome shotgun (WGS) entry which is preliminary data.</text>
</comment>
<dbReference type="AlphaFoldDB" id="A0A1B8U5E5"/>
<dbReference type="KEGG" id="prn:BW723_15345"/>
<proteinExistence type="predicted"/>
<keyword evidence="2" id="KW-1185">Reference proteome</keyword>
<dbReference type="RefSeq" id="WP_068358131.1">
    <property type="nucleotide sequence ID" value="NZ_CP019337.1"/>
</dbReference>
<name>A0A1B8U5E5_9FLAO</name>